<dbReference type="SUPFAM" id="SSF51735">
    <property type="entry name" value="NAD(P)-binding Rossmann-fold domains"/>
    <property type="match status" value="1"/>
</dbReference>
<dbReference type="InterPro" id="IPR049064">
    <property type="entry name" value="NAD_Glu_DH_ACT3"/>
</dbReference>
<keyword evidence="7" id="KW-1185">Reference proteome</keyword>
<accession>A0ABX0SD76</accession>
<dbReference type="InterPro" id="IPR049056">
    <property type="entry name" value="NAD_Glu_DH_HM3"/>
</dbReference>
<evidence type="ECO:0000259" key="3">
    <source>
        <dbReference type="Pfam" id="PF21075"/>
    </source>
</evidence>
<feature type="domain" description="NAD-glutamate dehydrogenase catalytic" evidence="1">
    <location>
        <begin position="719"/>
        <end position="1220"/>
    </location>
</feature>
<name>A0ABX0SD76_9ACTN</name>
<dbReference type="InterPro" id="IPR046346">
    <property type="entry name" value="Aminoacid_DH-like_N_sf"/>
</dbReference>
<feature type="domain" description="NAD-glutamate dehydrogenase N-terminal ACT1" evidence="3">
    <location>
        <begin position="39"/>
        <end position="164"/>
    </location>
</feature>
<protein>
    <submittedName>
        <fullName evidence="6">Glutamate dehydrogenase</fullName>
        <ecNumber evidence="6">1.4.1.2</ecNumber>
    </submittedName>
</protein>
<dbReference type="PIRSF" id="PIRSF036761">
    <property type="entry name" value="GDH_Mll4104"/>
    <property type="match status" value="1"/>
</dbReference>
<dbReference type="EMBL" id="JAAMOZ010000001">
    <property type="protein sequence ID" value="NIH56359.1"/>
    <property type="molecule type" value="Genomic_DNA"/>
</dbReference>
<dbReference type="EC" id="1.4.1.2" evidence="6"/>
<sequence>MSEDVGASRNAREQLHREIAGILAEQVPDMAGAQRLGEFCGNYFRHADASPLLRRPAAQIAAGVLRHVGLGRMRPPGTSPFELFTPDPQHDGWDADGHTVLALVADDKAWLVDTVTLAVEEQGWALRELVHPQLHVVRDPQGALVEPGAPGGRVIAESWIWMELYPPLGASADRAMPALARAVAASLADLDAVTADFPEMRRLVLEGAELAARSGHPEAAGVAEMLRWLSDDRFVLLGLRDFDVVDRGGEAGQRFRPRPGGLGTLRDDERASAAFGASVDPGTLLVITKDSERSRVRRANHPDYLGLWLHDDQGRRFERRILGLFTQAALAEPVWRIPVLRDKADRIASAIGYDPDSYGGRAVAAAIEAHPRTELLQADVAELTPIIAEVAELENQRGVLSFFRRAAWGRFLTALIYFPRERYNTAVRQRILGLLTQATGAESSQWSVQVSESTLARLYVTLKMPSGVELPLLDPDELRPAIAEATRDWEERFIDLAEHLDSSRRGVEWSEAYRQAYSPAEAIDDLLALDRVGGPDDMAQTLYTPEAPENGVDVRLKILRVGSEMVLSQVLPHLSSLGVDVVDERPFDIELRGTPAHVYDFGLHLPDVPERLDGWPEEEKARFVTALAASFVGLSEPDGLNRLITDAGLTWQQVSVLRAVSRYLRQVGTTYSQPYIAQALHRQRRIARRLVALFEARFDPRAPGDEARQDAVERLRAEVLTALDDVTALDEDRILRQFLGVIGATVRTNYYALDNSTLPSGTPRPGRGALALKLDPGALDFVTTPQPEHEIFVCSPQVEGVHLRYGRVARCGIRWSDRAEDYRTEVMGLVKAQMVKNAIIVPVGAKGGFHPLRLAGLDGPAREAEGRAGYAAFIRALLSVTDDLRGGRTVRPANVVALDGDDPYLVVAADKGTASFSDLANRISHERGFWLGDAFASGGSEGYDHKVMGITARGAWVSAIRHFAEMGTDCQTQEFTCVGIGDMSGDVFGNGMLLSRHTRLVAAFDHRHIFLDPNPDPETSYAERERLFQLDRSSWDDYRREAISAGGGVYGRRVKSIPMSGQVREALGLGPEITELTPNQVIQAILRAPVDLMWNGGIGTWVKAGTQPHSAAGDRANDAVRVDANQVRAKAVVEGGNLGWTQAARVEYARAGGRINTDFIDNSAGVSTSDYEVNIKILLDAEVAGGRLAPDDRNDLLRRMTDEVTRLVLDQNVGQNRALADALYDAPECIGYHEDLMASLEVAGYVHRALDGLPSTAEISERTAAGRGLVAPELCTLLATAKIALADELLASDLPDDPYLADRLVKYFPSPLRERFADRMPSHPLARQIITTVAVNRFVDSQGIVAAHRLGAETGAGAADVVRAQLAARNLLDAGWLETRTAKSDLPAAVKTTLRVRIRDVVERGTRWLLHEQGADFDIDRVVGELKPGVREAMKYLPRLMGERHASAASELAAEGVPAELAGRLSAWPDAHLALPIVRVASRCGRDVATTAEVYYRLGAGLGIDETLRAAEGLPRNGRWEIMARAAIRDELINAQETVTAAALTACNDPGADADRIVDTWWEAHPRARDQRTLMDEASAGQVDLARVSVAAGSLRALLGR</sequence>
<dbReference type="Pfam" id="PF21073">
    <property type="entry name" value="GDH_HM1"/>
    <property type="match status" value="1"/>
</dbReference>
<feature type="domain" description="NAD-glutamate dehydrogenase ACT2" evidence="4">
    <location>
        <begin position="402"/>
        <end position="490"/>
    </location>
</feature>
<evidence type="ECO:0000259" key="1">
    <source>
        <dbReference type="Pfam" id="PF05088"/>
    </source>
</evidence>
<keyword evidence="6" id="KW-0560">Oxidoreductase</keyword>
<dbReference type="InterPro" id="IPR049059">
    <property type="entry name" value="NAD_Glu_DH_HM1"/>
</dbReference>
<dbReference type="InterPro" id="IPR048381">
    <property type="entry name" value="GDH_C"/>
</dbReference>
<dbReference type="Pfam" id="PF05088">
    <property type="entry name" value="Bac_GDH_CD"/>
    <property type="match status" value="1"/>
</dbReference>
<evidence type="ECO:0000313" key="6">
    <source>
        <dbReference type="EMBL" id="NIH56359.1"/>
    </source>
</evidence>
<evidence type="ECO:0000313" key="7">
    <source>
        <dbReference type="Proteomes" id="UP000749311"/>
    </source>
</evidence>
<dbReference type="InterPro" id="IPR007780">
    <property type="entry name" value="NAD_Glu_DH_bac"/>
</dbReference>
<gene>
    <name evidence="6" type="ORF">FB473_001004</name>
</gene>
<evidence type="ECO:0000259" key="2">
    <source>
        <dbReference type="Pfam" id="PF21074"/>
    </source>
</evidence>
<dbReference type="Gene3D" id="3.40.50.720">
    <property type="entry name" value="NAD(P)-binding Rossmann-like Domain"/>
    <property type="match status" value="1"/>
</dbReference>
<evidence type="ECO:0000259" key="4">
    <source>
        <dbReference type="Pfam" id="PF21076"/>
    </source>
</evidence>
<dbReference type="SUPFAM" id="SSF53223">
    <property type="entry name" value="Aminoacid dehydrogenase-like, N-terminal domain"/>
    <property type="match status" value="1"/>
</dbReference>
<dbReference type="Pfam" id="PF21076">
    <property type="entry name" value="GDH_ACT2"/>
    <property type="match status" value="1"/>
</dbReference>
<proteinExistence type="predicted"/>
<dbReference type="InterPro" id="IPR036291">
    <property type="entry name" value="NAD(P)-bd_dom_sf"/>
</dbReference>
<dbReference type="Proteomes" id="UP000749311">
    <property type="component" value="Unassembled WGS sequence"/>
</dbReference>
<evidence type="ECO:0000259" key="5">
    <source>
        <dbReference type="Pfam" id="PF21077"/>
    </source>
</evidence>
<dbReference type="Pfam" id="PF21075">
    <property type="entry name" value="GDH_ACT1"/>
    <property type="match status" value="1"/>
</dbReference>
<reference evidence="6 7" key="1">
    <citation type="submission" date="2020-02" db="EMBL/GenBank/DDBJ databases">
        <title>Sequencing the genomes of 1000 actinobacteria strains.</title>
        <authorList>
            <person name="Klenk H.-P."/>
        </authorList>
    </citation>
    <scope>NUCLEOTIDE SEQUENCE [LARGE SCALE GENOMIC DNA]</scope>
    <source>
        <strain evidence="6 7">DSM 19609</strain>
    </source>
</reference>
<comment type="caution">
    <text evidence="6">The sequence shown here is derived from an EMBL/GenBank/DDBJ whole genome shotgun (WGS) entry which is preliminary data.</text>
</comment>
<dbReference type="PANTHER" id="PTHR43403:SF1">
    <property type="entry name" value="NAD-SPECIFIC GLUTAMATE DEHYDROGENASE"/>
    <property type="match status" value="1"/>
</dbReference>
<dbReference type="Pfam" id="PF21078">
    <property type="entry name" value="GDH_HM3"/>
    <property type="match status" value="1"/>
</dbReference>
<dbReference type="InterPro" id="IPR028971">
    <property type="entry name" value="NAD-GDH_cat"/>
</dbReference>
<feature type="domain" description="NAD-specific glutamate dehydrogenase C-terminal" evidence="2">
    <location>
        <begin position="1266"/>
        <end position="1596"/>
    </location>
</feature>
<dbReference type="Pfam" id="PF21077">
    <property type="entry name" value="GDH_ACT3"/>
    <property type="match status" value="1"/>
</dbReference>
<dbReference type="RefSeq" id="WP_167165372.1">
    <property type="nucleotide sequence ID" value="NZ_BAAAOO010000002.1"/>
</dbReference>
<dbReference type="InterPro" id="IPR024727">
    <property type="entry name" value="NAD_Glu_DH_N_ACT1"/>
</dbReference>
<dbReference type="GO" id="GO:0004352">
    <property type="term" value="F:glutamate dehydrogenase (NAD+) activity"/>
    <property type="evidence" value="ECO:0007669"/>
    <property type="project" value="UniProtKB-EC"/>
</dbReference>
<dbReference type="InterPro" id="IPR049062">
    <property type="entry name" value="NAD_Glu_DH_ACT2"/>
</dbReference>
<dbReference type="Pfam" id="PF21074">
    <property type="entry name" value="GDH_C"/>
    <property type="match status" value="1"/>
</dbReference>
<feature type="domain" description="NAD-glutamate dehydrogenase ACT3" evidence="5">
    <location>
        <begin position="538"/>
        <end position="607"/>
    </location>
</feature>
<dbReference type="PANTHER" id="PTHR43403">
    <property type="entry name" value="NAD-SPECIFIC GLUTAMATE DEHYDROGENASE"/>
    <property type="match status" value="1"/>
</dbReference>
<organism evidence="6 7">
    <name type="scientific">Brooklawnia cerclae</name>
    <dbReference type="NCBI Taxonomy" id="349934"/>
    <lineage>
        <taxon>Bacteria</taxon>
        <taxon>Bacillati</taxon>
        <taxon>Actinomycetota</taxon>
        <taxon>Actinomycetes</taxon>
        <taxon>Propionibacteriales</taxon>
        <taxon>Propionibacteriaceae</taxon>
        <taxon>Brooklawnia</taxon>
    </lineage>
</organism>